<evidence type="ECO:0000256" key="7">
    <source>
        <dbReference type="ARBA" id="ARBA00039306"/>
    </source>
</evidence>
<proteinExistence type="inferred from homology"/>
<dbReference type="AlphaFoldDB" id="A0AAN6WWA7"/>
<dbReference type="InterPro" id="IPR047988">
    <property type="entry name" value="Ribosomal_uS7m_fungi"/>
</dbReference>
<dbReference type="GO" id="GO:0005739">
    <property type="term" value="C:mitochondrion"/>
    <property type="evidence" value="ECO:0007669"/>
    <property type="project" value="UniProtKB-SubCell"/>
</dbReference>
<accession>A0AAN6WWA7</accession>
<comment type="caution">
    <text evidence="9">The sequence shown here is derived from an EMBL/GenBank/DDBJ whole genome shotgun (WGS) entry which is preliminary data.</text>
</comment>
<dbReference type="GO" id="GO:1990904">
    <property type="term" value="C:ribonucleoprotein complex"/>
    <property type="evidence" value="ECO:0007669"/>
    <property type="project" value="UniProtKB-KW"/>
</dbReference>
<evidence type="ECO:0000313" key="10">
    <source>
        <dbReference type="Proteomes" id="UP001302126"/>
    </source>
</evidence>
<feature type="domain" description="Small ribosomal subunit protein uS7" evidence="8">
    <location>
        <begin position="118"/>
        <end position="277"/>
    </location>
</feature>
<dbReference type="SUPFAM" id="SSF47973">
    <property type="entry name" value="Ribosomal protein S7"/>
    <property type="match status" value="1"/>
</dbReference>
<evidence type="ECO:0000256" key="1">
    <source>
        <dbReference type="ARBA" id="ARBA00004173"/>
    </source>
</evidence>
<dbReference type="GO" id="GO:0006412">
    <property type="term" value="P:translation"/>
    <property type="evidence" value="ECO:0007669"/>
    <property type="project" value="InterPro"/>
</dbReference>
<dbReference type="InterPro" id="IPR036823">
    <property type="entry name" value="Ribosomal_uS7_dom_sf"/>
</dbReference>
<organism evidence="9 10">
    <name type="scientific">Podospora australis</name>
    <dbReference type="NCBI Taxonomy" id="1536484"/>
    <lineage>
        <taxon>Eukaryota</taxon>
        <taxon>Fungi</taxon>
        <taxon>Dikarya</taxon>
        <taxon>Ascomycota</taxon>
        <taxon>Pezizomycotina</taxon>
        <taxon>Sordariomycetes</taxon>
        <taxon>Sordariomycetidae</taxon>
        <taxon>Sordariales</taxon>
        <taxon>Podosporaceae</taxon>
        <taxon>Podospora</taxon>
    </lineage>
</organism>
<evidence type="ECO:0000256" key="4">
    <source>
        <dbReference type="ARBA" id="ARBA00023128"/>
    </source>
</evidence>
<keyword evidence="3 9" id="KW-0689">Ribosomal protein</keyword>
<protein>
    <recommendedName>
        <fullName evidence="7">Small ribosomal subunit protein uS7m</fullName>
    </recommendedName>
</protein>
<gene>
    <name evidence="9" type="ORF">QBC35DRAFT_472762</name>
</gene>
<comment type="similarity">
    <text evidence="2">Belongs to the universal ribosomal protein uS7 family.</text>
</comment>
<dbReference type="FunFam" id="1.10.455.10:FF:000006">
    <property type="entry name" value="37S ribosomal protein S7, mitochondrial"/>
    <property type="match status" value="1"/>
</dbReference>
<dbReference type="Gene3D" id="1.10.455.10">
    <property type="entry name" value="Ribosomal protein S7 domain"/>
    <property type="match status" value="1"/>
</dbReference>
<dbReference type="Pfam" id="PF00177">
    <property type="entry name" value="Ribosomal_S7"/>
    <property type="match status" value="1"/>
</dbReference>
<dbReference type="InterPro" id="IPR000235">
    <property type="entry name" value="Ribosomal_uS7"/>
</dbReference>
<keyword evidence="5" id="KW-0687">Ribonucleoprotein</keyword>
<evidence type="ECO:0000259" key="8">
    <source>
        <dbReference type="Pfam" id="PF00177"/>
    </source>
</evidence>
<dbReference type="Proteomes" id="UP001302126">
    <property type="component" value="Unassembled WGS sequence"/>
</dbReference>
<evidence type="ECO:0000256" key="2">
    <source>
        <dbReference type="ARBA" id="ARBA00007151"/>
    </source>
</evidence>
<comment type="subcellular location">
    <subcellularLocation>
        <location evidence="1">Mitochondrion</location>
    </subcellularLocation>
</comment>
<keyword evidence="10" id="KW-1185">Reference proteome</keyword>
<evidence type="ECO:0000256" key="5">
    <source>
        <dbReference type="ARBA" id="ARBA00023274"/>
    </source>
</evidence>
<dbReference type="InterPro" id="IPR023798">
    <property type="entry name" value="Ribosomal_uS7_dom"/>
</dbReference>
<name>A0AAN6WWA7_9PEZI</name>
<reference evidence="9" key="2">
    <citation type="submission" date="2023-05" db="EMBL/GenBank/DDBJ databases">
        <authorList>
            <consortium name="Lawrence Berkeley National Laboratory"/>
            <person name="Steindorff A."/>
            <person name="Hensen N."/>
            <person name="Bonometti L."/>
            <person name="Westerberg I."/>
            <person name="Brannstrom I.O."/>
            <person name="Guillou S."/>
            <person name="Cros-Aarteil S."/>
            <person name="Calhoun S."/>
            <person name="Haridas S."/>
            <person name="Kuo A."/>
            <person name="Mondo S."/>
            <person name="Pangilinan J."/>
            <person name="Riley R."/>
            <person name="Labutti K."/>
            <person name="Andreopoulos B."/>
            <person name="Lipzen A."/>
            <person name="Chen C."/>
            <person name="Yanf M."/>
            <person name="Daum C."/>
            <person name="Ng V."/>
            <person name="Clum A."/>
            <person name="Ohm R."/>
            <person name="Martin F."/>
            <person name="Silar P."/>
            <person name="Natvig D."/>
            <person name="Lalanne C."/>
            <person name="Gautier V."/>
            <person name="Ament-Velasquez S.L."/>
            <person name="Kruys A."/>
            <person name="Hutchinson M.I."/>
            <person name="Powell A.J."/>
            <person name="Barry K."/>
            <person name="Miller A.N."/>
            <person name="Grigoriev I.V."/>
            <person name="Debuchy R."/>
            <person name="Gladieux P."/>
            <person name="Thoren M.H."/>
            <person name="Johannesson H."/>
        </authorList>
    </citation>
    <scope>NUCLEOTIDE SEQUENCE</scope>
    <source>
        <strain evidence="9">PSN309</strain>
    </source>
</reference>
<sequence length="289" mass="31938">MPPRLNILSSACKALARGVTRPVTVAAAPHQQQQNAFLMAAARRFSDNTTSPTTPPGQDDSVLHPSMFPQNQQSDHQIALSKLEMVAYGLNPFDVSVDGHKFGLPELPIPSEMHKSYRYDAVVNLMTKLLMKDGKLAKAQRDMTLILAYLRKASTPKLNPARPLVGYAPAPEFLPLDPVMYLRVAIDSVAPLIKIRHFKGMAGGGRALEVPAPLAERQRRRTAFGWILDAAAKKKSKGSGRTMFPHRVAEEIVAVVEGKSSVWDKRFEVHKRGTAVRANLNDFRLKTLM</sequence>
<comment type="function">
    <text evidence="6">Component of the mitochondrial ribosome (mitoribosome), a dedicated translation machinery responsible for the synthesis of mitochondrial genome-encoded proteins, including at least some of the essential transmembrane subunits of the mitochondrial respiratory chain. The mitoribosomes are attached to the mitochondrial inner membrane and translation products are cotranslationally integrated into the membrane.</text>
</comment>
<evidence type="ECO:0000313" key="9">
    <source>
        <dbReference type="EMBL" id="KAK4189374.1"/>
    </source>
</evidence>
<reference evidence="9" key="1">
    <citation type="journal article" date="2023" name="Mol. Phylogenet. Evol.">
        <title>Genome-scale phylogeny and comparative genomics of the fungal order Sordariales.</title>
        <authorList>
            <person name="Hensen N."/>
            <person name="Bonometti L."/>
            <person name="Westerberg I."/>
            <person name="Brannstrom I.O."/>
            <person name="Guillou S."/>
            <person name="Cros-Aarteil S."/>
            <person name="Calhoun S."/>
            <person name="Haridas S."/>
            <person name="Kuo A."/>
            <person name="Mondo S."/>
            <person name="Pangilinan J."/>
            <person name="Riley R."/>
            <person name="LaButti K."/>
            <person name="Andreopoulos B."/>
            <person name="Lipzen A."/>
            <person name="Chen C."/>
            <person name="Yan M."/>
            <person name="Daum C."/>
            <person name="Ng V."/>
            <person name="Clum A."/>
            <person name="Steindorff A."/>
            <person name="Ohm R.A."/>
            <person name="Martin F."/>
            <person name="Silar P."/>
            <person name="Natvig D.O."/>
            <person name="Lalanne C."/>
            <person name="Gautier V."/>
            <person name="Ament-Velasquez S.L."/>
            <person name="Kruys A."/>
            <person name="Hutchinson M.I."/>
            <person name="Powell A.J."/>
            <person name="Barry K."/>
            <person name="Miller A.N."/>
            <person name="Grigoriev I.V."/>
            <person name="Debuchy R."/>
            <person name="Gladieux P."/>
            <person name="Hiltunen Thoren M."/>
            <person name="Johannesson H."/>
        </authorList>
    </citation>
    <scope>NUCLEOTIDE SEQUENCE</scope>
    <source>
        <strain evidence="9">PSN309</strain>
    </source>
</reference>
<keyword evidence="4" id="KW-0496">Mitochondrion</keyword>
<dbReference type="EMBL" id="MU864376">
    <property type="protein sequence ID" value="KAK4189374.1"/>
    <property type="molecule type" value="Genomic_DNA"/>
</dbReference>
<evidence type="ECO:0000256" key="3">
    <source>
        <dbReference type="ARBA" id="ARBA00022980"/>
    </source>
</evidence>
<dbReference type="GO" id="GO:0005840">
    <property type="term" value="C:ribosome"/>
    <property type="evidence" value="ECO:0007669"/>
    <property type="project" value="UniProtKB-KW"/>
</dbReference>
<dbReference type="CDD" id="cd14868">
    <property type="entry name" value="uS7_Mitochondria_Fungi"/>
    <property type="match status" value="1"/>
</dbReference>
<evidence type="ECO:0000256" key="6">
    <source>
        <dbReference type="ARBA" id="ARBA00037226"/>
    </source>
</evidence>
<dbReference type="PANTHER" id="PTHR11205">
    <property type="entry name" value="RIBOSOMAL PROTEIN S7"/>
    <property type="match status" value="1"/>
</dbReference>